<feature type="domain" description="AAA+ ATPase" evidence="5">
    <location>
        <begin position="1323"/>
        <end position="1461"/>
    </location>
</feature>
<dbReference type="RefSeq" id="WP_184866114.1">
    <property type="nucleotide sequence ID" value="NZ_BAAAWY010000029.1"/>
</dbReference>
<feature type="compositionally biased region" description="Pro residues" evidence="4">
    <location>
        <begin position="134"/>
        <end position="162"/>
    </location>
</feature>
<feature type="domain" description="AAA+ ATPase" evidence="5">
    <location>
        <begin position="763"/>
        <end position="901"/>
    </location>
</feature>
<dbReference type="GO" id="GO:0016887">
    <property type="term" value="F:ATP hydrolysis activity"/>
    <property type="evidence" value="ECO:0007669"/>
    <property type="project" value="InterPro"/>
</dbReference>
<evidence type="ECO:0000256" key="2">
    <source>
        <dbReference type="ARBA" id="ARBA00022741"/>
    </source>
</evidence>
<dbReference type="Gene3D" id="3.40.50.300">
    <property type="entry name" value="P-loop containing nucleotide triphosphate hydrolases"/>
    <property type="match status" value="5"/>
</dbReference>
<dbReference type="CDD" id="cd00009">
    <property type="entry name" value="AAA"/>
    <property type="match status" value="4"/>
</dbReference>
<dbReference type="FunFam" id="3.40.50.300:FF:000216">
    <property type="entry name" value="Type VII secretion ATPase EccA"/>
    <property type="match status" value="4"/>
</dbReference>
<feature type="domain" description="AAA+ ATPase" evidence="5">
    <location>
        <begin position="483"/>
        <end position="621"/>
    </location>
</feature>
<keyword evidence="3" id="KW-0067">ATP-binding</keyword>
<feature type="compositionally biased region" description="Pro residues" evidence="4">
    <location>
        <begin position="77"/>
        <end position="112"/>
    </location>
</feature>
<feature type="region of interest" description="Disordered" evidence="4">
    <location>
        <begin position="133"/>
        <end position="165"/>
    </location>
</feature>
<dbReference type="InterPro" id="IPR003959">
    <property type="entry name" value="ATPase_AAA_core"/>
</dbReference>
<dbReference type="InterPro" id="IPR041627">
    <property type="entry name" value="AAA_lid_6"/>
</dbReference>
<dbReference type="SUPFAM" id="SSF52540">
    <property type="entry name" value="P-loop containing nucleoside triphosphate hydrolases"/>
    <property type="match status" value="5"/>
</dbReference>
<keyword evidence="7" id="KW-1185">Reference proteome</keyword>
<gene>
    <name evidence="6" type="ORF">BJ998_005451</name>
</gene>
<evidence type="ECO:0000256" key="1">
    <source>
        <dbReference type="ARBA" id="ARBA00010378"/>
    </source>
</evidence>
<evidence type="ECO:0000256" key="4">
    <source>
        <dbReference type="SAM" id="MobiDB-lite"/>
    </source>
</evidence>
<feature type="region of interest" description="Disordered" evidence="4">
    <location>
        <begin position="52"/>
        <end position="116"/>
    </location>
</feature>
<sequence length="1547" mass="166654">MTGAGWDAFAEAERAASMGRTTVLTTADGAWWLLNPGQPWLWWRGVGQWRPMAPPPDPGFRATARPAQLPGGQAPQQPAPQPMPQQPVPQPGSLYPEPPVSQPFPQQPPMSQPFPAQQQYAPQFPAQQAFPAQQPFPQPAQQPFPQQAPPPLPQQGPPPLPQQPETRAFVEPLYGGGHFVRTGEPVAAFFDKAKRVILWADGIRHAENTAGQANPVILLIGQQHSGQRRLMRSFAPFMRATEAITESEPVIKTAASLILSAKEQEKSLEAVVRAAIASAFEKTPVLMIENADALLADAGDRGSIVDIVVEVAHDQEECGVLVLAGTPAFLKQLTDAAPAVAQRALIYHLPDFEQRPAAEALLDVLAAERQASMTPEARAGMADLITGGRTHRTTGGARRVEAVIETACQSAIMRSGMARIDGQDLAELRRAAGNSDRKSAAELLAELNAMVGLDSVKRQVNNLVSELQVDERRRAAGLPIPQRSRHLVFTGNPGTAKTTMARVIAELYRELGVLSGGQLVECMRADLVGEYVGETSGKTRKLIEQAYGGVLFIDEAYNLVQGGDEDYGPEAVAELLAQMENHRDDLIVIVAGYPREMSTFLDSNPGLRSRFQTRIEFPDYSNEELARIFQLMAESQGYELAPDLLAALPVRMSRISRGKGFANGRSARQLLEATISRQSARLAADPSSDVASLNRLLAADVPAPGDIGVRMGDGGAQRSLPDLLSELDNMIGLEPVKQRVRAMVAEMDVDKQRRAQGLPVSPRSRHLVFTGNPGTAKTTVARLIGEIYRELGVVTSGHVIEAQRSDLVGEFTGQTAPKTRAVCEDALGGILFIDEAYTLVSGQAGDFGSEAVAELLVQMENHRADMVVIVAGYPKLMDDFMEANPGLRSRFANRVEFPDYSNEELAKIFLAMAHGQGYTTSDDLVAALPDRIRLIPRGRGFANGRSARQLLEATLTQQSARLAGAGQADAATLNTLIADDLPAPDGAGVAQGSGGPRKTLPELLSELDNMIGLAPVKQRVRAMVAEMDIDSKRRAAGMKTAERSRHLVFTGNPGTAKTTVARLIAQIYRELGVVTSGHVVEAQRSDLVAEYLGQTAPKTRAVCESAIGGILFIDEAYTLAGNGDGDYASEAVAELLVQMENHRDDLVVIAAGYPKEMDEFMEANPGLRSRFANRVEFPDYSNDELAAIFQVMARGQGYVLADDLVSALPQRITRIPRGRGFANGRSARQLLEATITKQSGRLAGMADFDASALNTLVANDLPAPEDSGVQQGDGGRRRSLAELMAELDGMIGLAPVKEQVRTLVAETRVDARRRSAGLKVAARSRHLVFTGNPGTAKTTVARLIAQLFRELGVLSSGHLVETSRPDLIGEYIGSTAPKTRAVIEKAIGGVLFIDEAYTLVGDGPSDYGPEAVAELLVQMENHRDDLLVIAAGYPAEMDRFLDANSGLRSRFGATVDFPDYSNEELAGIFEVMAQSQNYLLSDDLRATLPTAIAGIDRGVGFANGRSARQLLERTIARQAVRLAAPDVDLDALPDEELQTLHAADLPA</sequence>
<comment type="similarity">
    <text evidence="1">Belongs to the CbxX/CfxQ family.</text>
</comment>
<name>A0A7W9KKL7_9PSEU</name>
<dbReference type="InterPro" id="IPR050773">
    <property type="entry name" value="CbxX/CfxQ_RuBisCO_ESX"/>
</dbReference>
<dbReference type="Pfam" id="PF17866">
    <property type="entry name" value="AAA_lid_6"/>
    <property type="match status" value="4"/>
</dbReference>
<organism evidence="6 7">
    <name type="scientific">Kutzneria kofuensis</name>
    <dbReference type="NCBI Taxonomy" id="103725"/>
    <lineage>
        <taxon>Bacteria</taxon>
        <taxon>Bacillati</taxon>
        <taxon>Actinomycetota</taxon>
        <taxon>Actinomycetes</taxon>
        <taxon>Pseudonocardiales</taxon>
        <taxon>Pseudonocardiaceae</taxon>
        <taxon>Kutzneria</taxon>
    </lineage>
</organism>
<feature type="compositionally biased region" description="Low complexity" evidence="4">
    <location>
        <begin position="66"/>
        <end position="76"/>
    </location>
</feature>
<dbReference type="Pfam" id="PF00004">
    <property type="entry name" value="AAA"/>
    <property type="match status" value="4"/>
</dbReference>
<dbReference type="PANTHER" id="PTHR43392:SF2">
    <property type="entry name" value="AAA-TYPE ATPASE FAMILY PROTEIN _ ANKYRIN REPEAT FAMILY PROTEIN"/>
    <property type="match status" value="1"/>
</dbReference>
<evidence type="ECO:0000313" key="7">
    <source>
        <dbReference type="Proteomes" id="UP000585638"/>
    </source>
</evidence>
<evidence type="ECO:0000256" key="3">
    <source>
        <dbReference type="ARBA" id="ARBA00022840"/>
    </source>
</evidence>
<accession>A0A7W9KKL7</accession>
<reference evidence="6 7" key="1">
    <citation type="submission" date="2020-08" db="EMBL/GenBank/DDBJ databases">
        <title>Sequencing the genomes of 1000 actinobacteria strains.</title>
        <authorList>
            <person name="Klenk H.-P."/>
        </authorList>
    </citation>
    <scope>NUCLEOTIDE SEQUENCE [LARGE SCALE GENOMIC DNA]</scope>
    <source>
        <strain evidence="6 7">DSM 43851</strain>
    </source>
</reference>
<protein>
    <submittedName>
        <fullName evidence="6">SpoVK/Ycf46/Vps4 family AAA+-type ATPase</fullName>
    </submittedName>
</protein>
<dbReference type="Gene3D" id="1.10.8.60">
    <property type="match status" value="4"/>
</dbReference>
<dbReference type="PRINTS" id="PR00819">
    <property type="entry name" value="CBXCFQXSUPER"/>
</dbReference>
<keyword evidence="2" id="KW-0547">Nucleotide-binding</keyword>
<comment type="caution">
    <text evidence="6">The sequence shown here is derived from an EMBL/GenBank/DDBJ whole genome shotgun (WGS) entry which is preliminary data.</text>
</comment>
<feature type="domain" description="AAA+ ATPase" evidence="5">
    <location>
        <begin position="1043"/>
        <end position="1181"/>
    </location>
</feature>
<dbReference type="InterPro" id="IPR027417">
    <property type="entry name" value="P-loop_NTPase"/>
</dbReference>
<evidence type="ECO:0000313" key="6">
    <source>
        <dbReference type="EMBL" id="MBB5894255.1"/>
    </source>
</evidence>
<dbReference type="EMBL" id="JACHIR010000001">
    <property type="protein sequence ID" value="MBB5894255.1"/>
    <property type="molecule type" value="Genomic_DNA"/>
</dbReference>
<dbReference type="SMART" id="SM00382">
    <property type="entry name" value="AAA"/>
    <property type="match status" value="4"/>
</dbReference>
<dbReference type="Proteomes" id="UP000585638">
    <property type="component" value="Unassembled WGS sequence"/>
</dbReference>
<proteinExistence type="inferred from homology"/>
<dbReference type="InterPro" id="IPR003593">
    <property type="entry name" value="AAA+_ATPase"/>
</dbReference>
<dbReference type="PANTHER" id="PTHR43392">
    <property type="entry name" value="AAA-TYPE ATPASE FAMILY PROTEIN / ANKYRIN REPEAT FAMILY PROTEIN"/>
    <property type="match status" value="1"/>
</dbReference>
<dbReference type="GO" id="GO:0005524">
    <property type="term" value="F:ATP binding"/>
    <property type="evidence" value="ECO:0007669"/>
    <property type="project" value="UniProtKB-KW"/>
</dbReference>
<dbReference type="InterPro" id="IPR000641">
    <property type="entry name" value="CbxX/CfxQ"/>
</dbReference>
<evidence type="ECO:0000259" key="5">
    <source>
        <dbReference type="SMART" id="SM00382"/>
    </source>
</evidence>